<dbReference type="InterPro" id="IPR000182">
    <property type="entry name" value="GNAT_dom"/>
</dbReference>
<comment type="caution">
    <text evidence="4">The sequence shown here is derived from an EMBL/GenBank/DDBJ whole genome shotgun (WGS) entry which is preliminary data.</text>
</comment>
<dbReference type="Proteomes" id="UP000305233">
    <property type="component" value="Unassembled WGS sequence"/>
</dbReference>
<accession>A0A4S5E537</accession>
<proteinExistence type="predicted"/>
<dbReference type="OrthoDB" id="4948820at2"/>
<dbReference type="PROSITE" id="PS51729">
    <property type="entry name" value="GNAT_YJDJ"/>
    <property type="match status" value="1"/>
</dbReference>
<dbReference type="InterPro" id="IPR016181">
    <property type="entry name" value="Acyl_CoA_acyltransferase"/>
</dbReference>
<dbReference type="SUPFAM" id="SSF55729">
    <property type="entry name" value="Acyl-CoA N-acyltransferases (Nat)"/>
    <property type="match status" value="1"/>
</dbReference>
<feature type="region of interest" description="Disordered" evidence="1">
    <location>
        <begin position="1"/>
        <end position="46"/>
    </location>
</feature>
<dbReference type="AlphaFoldDB" id="A0A4S5E537"/>
<reference evidence="4 5" key="1">
    <citation type="submission" date="2019-04" db="EMBL/GenBank/DDBJ databases">
        <authorList>
            <person name="Liu Q."/>
            <person name="Xin Y.-H."/>
        </authorList>
    </citation>
    <scope>NUCLEOTIDE SEQUENCE [LARGE SCALE GENOMIC DNA]</scope>
    <source>
        <strain evidence="4 5">AM23</strain>
    </source>
</reference>
<feature type="domain" description="N-acetyltransferase" evidence="2">
    <location>
        <begin position="76"/>
        <end position="198"/>
    </location>
</feature>
<dbReference type="GO" id="GO:0016747">
    <property type="term" value="F:acyltransferase activity, transferring groups other than amino-acyl groups"/>
    <property type="evidence" value="ECO:0007669"/>
    <property type="project" value="InterPro"/>
</dbReference>
<protein>
    <submittedName>
        <fullName evidence="4">N-acetyltransferase</fullName>
    </submittedName>
</protein>
<evidence type="ECO:0000259" key="3">
    <source>
        <dbReference type="PROSITE" id="PS51729"/>
    </source>
</evidence>
<dbReference type="InterPro" id="IPR031165">
    <property type="entry name" value="GNAT_YJDJ"/>
</dbReference>
<feature type="domain" description="N-acetyltransferase" evidence="3">
    <location>
        <begin position="110"/>
        <end position="196"/>
    </location>
</feature>
<evidence type="ECO:0000259" key="2">
    <source>
        <dbReference type="PROSITE" id="PS51186"/>
    </source>
</evidence>
<evidence type="ECO:0000256" key="1">
    <source>
        <dbReference type="SAM" id="MobiDB-lite"/>
    </source>
</evidence>
<evidence type="ECO:0000313" key="5">
    <source>
        <dbReference type="Proteomes" id="UP000305233"/>
    </source>
</evidence>
<feature type="compositionally biased region" description="Basic and acidic residues" evidence="1">
    <location>
        <begin position="31"/>
        <end position="42"/>
    </location>
</feature>
<evidence type="ECO:0000313" key="4">
    <source>
        <dbReference type="EMBL" id="THJ66523.1"/>
    </source>
</evidence>
<keyword evidence="5" id="KW-1185">Reference proteome</keyword>
<dbReference type="Pfam" id="PF14542">
    <property type="entry name" value="Acetyltransf_CG"/>
    <property type="match status" value="1"/>
</dbReference>
<name>A0A4S5E537_9MICC</name>
<keyword evidence="4" id="KW-0808">Transferase</keyword>
<sequence>MSASARSPVLGSTLHDDGKSASWMNPDEADLVPRDTPVRREPAPSVPYDLSSATVRELRALSNQLYRILDTDNAPFGTREHYEAVVEALSERESPAAKRDEAERVREKFRDNSVTSRFELFHDGVLVGYVKYDLRAGRLHLLETVVATEYQHQGLEGVLVREALLNAHRRRLVPVPYCRHAQVFLTENPQFRALIPLG</sequence>
<organism evidence="4 5">
    <name type="scientific">Arthrobacter echini</name>
    <dbReference type="NCBI Taxonomy" id="1529066"/>
    <lineage>
        <taxon>Bacteria</taxon>
        <taxon>Bacillati</taxon>
        <taxon>Actinomycetota</taxon>
        <taxon>Actinomycetes</taxon>
        <taxon>Micrococcales</taxon>
        <taxon>Micrococcaceae</taxon>
        <taxon>Arthrobacter</taxon>
    </lineage>
</organism>
<gene>
    <name evidence="4" type="ORF">E8P82_08705</name>
</gene>
<dbReference type="PROSITE" id="PS51186">
    <property type="entry name" value="GNAT"/>
    <property type="match status" value="1"/>
</dbReference>
<dbReference type="Gene3D" id="3.40.630.30">
    <property type="match status" value="1"/>
</dbReference>
<dbReference type="EMBL" id="SSWH01000006">
    <property type="protein sequence ID" value="THJ66523.1"/>
    <property type="molecule type" value="Genomic_DNA"/>
</dbReference>